<evidence type="ECO:0000313" key="2">
    <source>
        <dbReference type="Proteomes" id="UP000515140"/>
    </source>
</evidence>
<accession>A0A6P5K3C2</accession>
<reference evidence="3" key="1">
    <citation type="submission" date="2025-08" db="UniProtKB">
        <authorList>
            <consortium name="RefSeq"/>
        </authorList>
    </citation>
    <scope>IDENTIFICATION</scope>
    <source>
        <tissue evidence="3">Spleen</tissue>
    </source>
</reference>
<dbReference type="CTD" id="339779"/>
<feature type="compositionally biased region" description="Pro residues" evidence="1">
    <location>
        <begin position="570"/>
        <end position="582"/>
    </location>
</feature>
<feature type="region of interest" description="Disordered" evidence="1">
    <location>
        <begin position="356"/>
        <end position="382"/>
    </location>
</feature>
<dbReference type="KEGG" id="pcw:110206484"/>
<evidence type="ECO:0000256" key="1">
    <source>
        <dbReference type="SAM" id="MobiDB-lite"/>
    </source>
</evidence>
<dbReference type="InParanoid" id="A0A6P5K3C2"/>
<feature type="region of interest" description="Disordered" evidence="1">
    <location>
        <begin position="134"/>
        <end position="173"/>
    </location>
</feature>
<dbReference type="PANTHER" id="PTHR22235">
    <property type="entry name" value="PROLINE-RICH PROTEIN 30"/>
    <property type="match status" value="1"/>
</dbReference>
<keyword evidence="2" id="KW-1185">Reference proteome</keyword>
<dbReference type="RefSeq" id="XP_020839512.1">
    <property type="nucleotide sequence ID" value="XM_020983853.1"/>
</dbReference>
<dbReference type="InterPro" id="IPR031461">
    <property type="entry name" value="DUF4679"/>
</dbReference>
<dbReference type="AlphaFoldDB" id="A0A6P5K3C2"/>
<feature type="compositionally biased region" description="Polar residues" evidence="1">
    <location>
        <begin position="136"/>
        <end position="147"/>
    </location>
</feature>
<evidence type="ECO:0000313" key="3">
    <source>
        <dbReference type="RefSeq" id="XP_020839512.1"/>
    </source>
</evidence>
<proteinExistence type="predicted"/>
<dbReference type="GeneID" id="110206484"/>
<feature type="compositionally biased region" description="Polar residues" evidence="1">
    <location>
        <begin position="591"/>
        <end position="604"/>
    </location>
</feature>
<dbReference type="PANTHER" id="PTHR22235:SF2">
    <property type="entry name" value="PROLINE-RICH PROTEIN 30"/>
    <property type="match status" value="1"/>
</dbReference>
<organism evidence="2 3">
    <name type="scientific">Phascolarctos cinereus</name>
    <name type="common">Koala</name>
    <dbReference type="NCBI Taxonomy" id="38626"/>
    <lineage>
        <taxon>Eukaryota</taxon>
        <taxon>Metazoa</taxon>
        <taxon>Chordata</taxon>
        <taxon>Craniata</taxon>
        <taxon>Vertebrata</taxon>
        <taxon>Euteleostomi</taxon>
        <taxon>Mammalia</taxon>
        <taxon>Metatheria</taxon>
        <taxon>Diprotodontia</taxon>
        <taxon>Phascolarctidae</taxon>
        <taxon>Phascolarctos</taxon>
    </lineage>
</organism>
<feature type="compositionally biased region" description="Low complexity" evidence="1">
    <location>
        <begin position="366"/>
        <end position="380"/>
    </location>
</feature>
<sequence>MNVSGFGLPKIRGIHVGNIKDLLLGEDILCSPTTSIALDREWNPWQLWSQDLTGWMLLLTQEGSPEKSQSWSASPEISSLLKNTVNRSPRRPHPAPVIPKVARRPKLVDLGTSWSQRMNYPYQRRHSIQKIPATSHVLSDSSESQVSIPPYQRPKLKRETQHQPKLGLRGGAQPMPPQEPLHVSTHCYTLGAVPLSLAWHLLPSPAPTLLHVQPSLPVTAPLQSPDILPGQSPVTPALLSPEAYNLLEQNIADHQLHQQVHSQPHQSYSTVIPSPVVSLYPPPPATKEMVPRHNNQVVLQISLSPQSQPGTEFLLDPTPWPSSAAQPQLHPKSYPLTYCQVPPKHHLPQALPSSYIHSQPPDYTPSLKGNLSSSSGSLQGCQRRRERLRELCSSTTAPRIEEGCIPCETGLGEQGGPAALARDLVAFLGHHRIARDLRLLLLQCLWQGHAGPIPAVEYPICLVCRKTRGPSCPAPSHWPGPQLLAFPQLLPSRQGLELGSGQLHVGIGFGLRLQQDQAQALELLPKKEIEELEYVVEAQCPKEESFPAPEPQFPPSISCPESPHLHIPGPAFPKPSPLPPAHVPTYPEAPTHTSSPSKNLGASA</sequence>
<gene>
    <name evidence="3" type="primary">PRR30</name>
</gene>
<dbReference type="Pfam" id="PF15728">
    <property type="entry name" value="DUF4679"/>
    <property type="match status" value="1"/>
</dbReference>
<protein>
    <submittedName>
        <fullName evidence="3">Proline-rich protein 30 isoform X1</fullName>
    </submittedName>
</protein>
<name>A0A6P5K3C2_PHACI</name>
<dbReference type="Proteomes" id="UP000515140">
    <property type="component" value="Unplaced"/>
</dbReference>
<feature type="region of interest" description="Disordered" evidence="1">
    <location>
        <begin position="545"/>
        <end position="604"/>
    </location>
</feature>